<feature type="domain" description="Methyltransferase" evidence="3">
    <location>
        <begin position="53"/>
        <end position="145"/>
    </location>
</feature>
<dbReference type="OrthoDB" id="3568407at2"/>
<organism evidence="4 5">
    <name type="scientific">Nonomuraea diastatica</name>
    <dbReference type="NCBI Taxonomy" id="1848329"/>
    <lineage>
        <taxon>Bacteria</taxon>
        <taxon>Bacillati</taxon>
        <taxon>Actinomycetota</taxon>
        <taxon>Actinomycetes</taxon>
        <taxon>Streptosporangiales</taxon>
        <taxon>Streptosporangiaceae</taxon>
        <taxon>Nonomuraea</taxon>
    </lineage>
</organism>
<dbReference type="EMBL" id="SMKP01000073">
    <property type="protein sequence ID" value="TDD18311.1"/>
    <property type="molecule type" value="Genomic_DNA"/>
</dbReference>
<dbReference type="Pfam" id="PF13649">
    <property type="entry name" value="Methyltransf_25"/>
    <property type="match status" value="1"/>
</dbReference>
<dbReference type="InterPro" id="IPR041698">
    <property type="entry name" value="Methyltransf_25"/>
</dbReference>
<dbReference type="AlphaFoldDB" id="A0A4R4WIT2"/>
<gene>
    <name evidence="4" type="ORF">E1294_24890</name>
</gene>
<evidence type="ECO:0000313" key="4">
    <source>
        <dbReference type="EMBL" id="TDD18311.1"/>
    </source>
</evidence>
<reference evidence="4 5" key="1">
    <citation type="submission" date="2019-03" db="EMBL/GenBank/DDBJ databases">
        <title>Draft genome sequences of novel Actinobacteria.</title>
        <authorList>
            <person name="Sahin N."/>
            <person name="Ay H."/>
            <person name="Saygin H."/>
        </authorList>
    </citation>
    <scope>NUCLEOTIDE SEQUENCE [LARGE SCALE GENOMIC DNA]</scope>
    <source>
        <strain evidence="4 5">KC712</strain>
    </source>
</reference>
<keyword evidence="5" id="KW-1185">Reference proteome</keyword>
<keyword evidence="1 4" id="KW-0489">Methyltransferase</keyword>
<proteinExistence type="predicted"/>
<dbReference type="GO" id="GO:0032259">
    <property type="term" value="P:methylation"/>
    <property type="evidence" value="ECO:0007669"/>
    <property type="project" value="UniProtKB-KW"/>
</dbReference>
<evidence type="ECO:0000256" key="2">
    <source>
        <dbReference type="ARBA" id="ARBA00022679"/>
    </source>
</evidence>
<comment type="caution">
    <text evidence="4">The sequence shown here is derived from an EMBL/GenBank/DDBJ whole genome shotgun (WGS) entry which is preliminary data.</text>
</comment>
<dbReference type="SUPFAM" id="SSF53335">
    <property type="entry name" value="S-adenosyl-L-methionine-dependent methyltransferases"/>
    <property type="match status" value="1"/>
</dbReference>
<evidence type="ECO:0000313" key="5">
    <source>
        <dbReference type="Proteomes" id="UP000294543"/>
    </source>
</evidence>
<name>A0A4R4WIT2_9ACTN</name>
<evidence type="ECO:0000256" key="1">
    <source>
        <dbReference type="ARBA" id="ARBA00022603"/>
    </source>
</evidence>
<protein>
    <submittedName>
        <fullName evidence="4">Class I SAM-dependent methyltransferase</fullName>
    </submittedName>
</protein>
<dbReference type="PANTHER" id="PTHR43861">
    <property type="entry name" value="TRANS-ACONITATE 2-METHYLTRANSFERASE-RELATED"/>
    <property type="match status" value="1"/>
</dbReference>
<evidence type="ECO:0000259" key="3">
    <source>
        <dbReference type="Pfam" id="PF13649"/>
    </source>
</evidence>
<dbReference type="Gene3D" id="3.40.50.150">
    <property type="entry name" value="Vaccinia Virus protein VP39"/>
    <property type="match status" value="1"/>
</dbReference>
<dbReference type="GO" id="GO:0008168">
    <property type="term" value="F:methyltransferase activity"/>
    <property type="evidence" value="ECO:0007669"/>
    <property type="project" value="UniProtKB-KW"/>
</dbReference>
<accession>A0A4R4WIT2</accession>
<dbReference type="InterPro" id="IPR029063">
    <property type="entry name" value="SAM-dependent_MTases_sf"/>
</dbReference>
<dbReference type="RefSeq" id="WP_132512031.1">
    <property type="nucleotide sequence ID" value="NZ_SMKP01000073.1"/>
</dbReference>
<dbReference type="PANTHER" id="PTHR43861:SF1">
    <property type="entry name" value="TRANS-ACONITATE 2-METHYLTRANSFERASE"/>
    <property type="match status" value="1"/>
</dbReference>
<keyword evidence="2 4" id="KW-0808">Transferase</keyword>
<sequence length="219" mass="24651">MGSADGGNLQELLDEQAVYYRAVAPEYERHALPFPGASELSAALDTFRPAGSVLELACGPGTWTPQLLQHATDVTALDASPEMLAIASTRVGEDERVRFVLADLFRWRPERRYDVVFFGFWLSHVPPERFASFWSLVADCLKPDGQVFFVDDSYRTADELIEGEQSVTIQRRLMDGTTYRIVKVPHRPADLERQLERIGWRITIHPTSGPLFWGAGNRA</sequence>
<dbReference type="CDD" id="cd02440">
    <property type="entry name" value="AdoMet_MTases"/>
    <property type="match status" value="1"/>
</dbReference>
<dbReference type="Proteomes" id="UP000294543">
    <property type="component" value="Unassembled WGS sequence"/>
</dbReference>